<accession>A0A9P9DKM3</accession>
<proteinExistence type="predicted"/>
<dbReference type="EMBL" id="JAGMUV010000025">
    <property type="protein sequence ID" value="KAH7120644.1"/>
    <property type="molecule type" value="Genomic_DNA"/>
</dbReference>
<dbReference type="PANTHER" id="PTHR31252:SF11">
    <property type="entry name" value="DUF4419 DOMAIN-CONTAINING PROTEIN"/>
    <property type="match status" value="1"/>
</dbReference>
<evidence type="ECO:0000313" key="1">
    <source>
        <dbReference type="EMBL" id="KAH7120644.1"/>
    </source>
</evidence>
<name>A0A9P9DKM3_9HYPO</name>
<comment type="caution">
    <text evidence="1">The sequence shown here is derived from an EMBL/GenBank/DDBJ whole genome shotgun (WGS) entry which is preliminary data.</text>
</comment>
<dbReference type="OrthoDB" id="9978173at2759"/>
<gene>
    <name evidence="1" type="ORF">EDB81DRAFT_814513</name>
</gene>
<reference evidence="1" key="1">
    <citation type="journal article" date="2021" name="Nat. Commun.">
        <title>Genetic determinants of endophytism in the Arabidopsis root mycobiome.</title>
        <authorList>
            <person name="Mesny F."/>
            <person name="Miyauchi S."/>
            <person name="Thiergart T."/>
            <person name="Pickel B."/>
            <person name="Atanasova L."/>
            <person name="Karlsson M."/>
            <person name="Huettel B."/>
            <person name="Barry K.W."/>
            <person name="Haridas S."/>
            <person name="Chen C."/>
            <person name="Bauer D."/>
            <person name="Andreopoulos W."/>
            <person name="Pangilinan J."/>
            <person name="LaButti K."/>
            <person name="Riley R."/>
            <person name="Lipzen A."/>
            <person name="Clum A."/>
            <person name="Drula E."/>
            <person name="Henrissat B."/>
            <person name="Kohler A."/>
            <person name="Grigoriev I.V."/>
            <person name="Martin F.M."/>
            <person name="Hacquard S."/>
        </authorList>
    </citation>
    <scope>NUCLEOTIDE SEQUENCE</scope>
    <source>
        <strain evidence="1">MPI-CAGE-AT-0147</strain>
    </source>
</reference>
<keyword evidence="2" id="KW-1185">Reference proteome</keyword>
<dbReference type="InterPro" id="IPR025533">
    <property type="entry name" value="DUF4419"/>
</dbReference>
<dbReference type="Pfam" id="PF14388">
    <property type="entry name" value="DUF4419"/>
    <property type="match status" value="1"/>
</dbReference>
<organism evidence="1 2">
    <name type="scientific">Dactylonectria macrodidyma</name>
    <dbReference type="NCBI Taxonomy" id="307937"/>
    <lineage>
        <taxon>Eukaryota</taxon>
        <taxon>Fungi</taxon>
        <taxon>Dikarya</taxon>
        <taxon>Ascomycota</taxon>
        <taxon>Pezizomycotina</taxon>
        <taxon>Sordariomycetes</taxon>
        <taxon>Hypocreomycetidae</taxon>
        <taxon>Hypocreales</taxon>
        <taxon>Nectriaceae</taxon>
        <taxon>Dactylonectria</taxon>
    </lineage>
</organism>
<dbReference type="AlphaFoldDB" id="A0A9P9DKM3"/>
<dbReference type="Proteomes" id="UP000738349">
    <property type="component" value="Unassembled WGS sequence"/>
</dbReference>
<evidence type="ECO:0000313" key="2">
    <source>
        <dbReference type="Proteomes" id="UP000738349"/>
    </source>
</evidence>
<protein>
    <submittedName>
        <fullName evidence="1">Uncharacterized protein</fullName>
    </submittedName>
</protein>
<sequence>MPVTVSVVDHPARPWPVWAPYFPQATTPKGLLKEASPEDFARCKRILQSSFSDRTLEEHRTSASKNGFVWAAYEAYSYHHHLTLRPEDIWFAIIAQLSSYINANAEKLRSYFVAHDGQKHLSIEIVEGPILDVDFGYFAQQMTHLIAENVKDAELRAWIMPKFSTTTDTDRVTASVLFMGAMQKYFSYEATIICGIPSVTLLGEVTDYENILARLDKLEQLGDEPTRFAIMLRPILRRMILSFREPTNPEVISFWKKIANKYDLCGDESLTGWITAFCYWDAQGKTRFGNTPPELDFYLDGVRYLKVKLDDVPAGCVTVPVKVVGYGRIYQCRMLAGSLGIQGLPKNLPQEPPGEMPTKDGQPALTRIRPVTGWVMYETKSDPKGIWKFISFWRQCGGTVGEERRE</sequence>
<dbReference type="PANTHER" id="PTHR31252">
    <property type="entry name" value="DUF4419 DOMAIN-CONTAINING PROTEIN"/>
    <property type="match status" value="1"/>
</dbReference>